<sequence length="55" mass="5856">MATTFHLGHHPPSLRTLTGAANQGGMPKSPKYKTGRHRGLTRDRGSGKMAPKSTA</sequence>
<organism evidence="2 3">
    <name type="scientific">Pseudomonas phage TL</name>
    <dbReference type="NCBI Taxonomy" id="1406974"/>
    <lineage>
        <taxon>Viruses</taxon>
        <taxon>Duplodnaviria</taxon>
        <taxon>Heunggongvirae</taxon>
        <taxon>Uroviricota</taxon>
        <taxon>Caudoviricetes</taxon>
        <taxon>Bruynoghevirus</taxon>
        <taxon>Bruynoghevirus TL</taxon>
    </lineage>
</organism>
<accession>W0XAD1</accession>
<evidence type="ECO:0000313" key="3">
    <source>
        <dbReference type="Proteomes" id="UP000019000"/>
    </source>
</evidence>
<dbReference type="EMBL" id="HG518155">
    <property type="protein sequence ID" value="CDI06763.1"/>
    <property type="molecule type" value="Genomic_DNA"/>
</dbReference>
<evidence type="ECO:0000313" key="2">
    <source>
        <dbReference type="EMBL" id="CDI06763.1"/>
    </source>
</evidence>
<protein>
    <submittedName>
        <fullName evidence="2">Uncharacterized protein</fullName>
    </submittedName>
</protein>
<evidence type="ECO:0000256" key="1">
    <source>
        <dbReference type="SAM" id="MobiDB-lite"/>
    </source>
</evidence>
<feature type="compositionally biased region" description="Basic residues" evidence="1">
    <location>
        <begin position="30"/>
        <end position="39"/>
    </location>
</feature>
<dbReference type="KEGG" id="vg:18500498"/>
<reference evidence="2 3" key="1">
    <citation type="submission" date="2013-08" db="EMBL/GenBank/DDBJ databases">
        <authorList>
            <person name="Kulakov L."/>
        </authorList>
    </citation>
    <scope>NUCLEOTIDE SEQUENCE [LARGE SCALE GENOMIC DNA]</scope>
</reference>
<name>W0XAD1_9CAUD</name>
<dbReference type="Proteomes" id="UP000019000">
    <property type="component" value="Segment"/>
</dbReference>
<dbReference type="GeneID" id="18500498"/>
<dbReference type="OrthoDB" id="38376at10239"/>
<gene>
    <name evidence="2" type="primary">gp01</name>
</gene>
<reference evidence="2 3" key="2">
    <citation type="submission" date="2014-01" db="EMBL/GenBank/DDBJ databases">
        <title>Whole genome sequence of a new Pseudomonas aeruginosa bacteriopphage TL.</title>
        <authorList>
            <person name="Krylov V.N."/>
            <person name="Pleteneva E.A."/>
            <person name="Burkaltseva M.V."/>
            <person name="Shaburova O.V."/>
            <person name="Akulenko N.V."/>
            <person name="Kulakov L.A."/>
        </authorList>
    </citation>
    <scope>NUCLEOTIDE SEQUENCE [LARGE SCALE GENOMIC DNA]</scope>
</reference>
<keyword evidence="3" id="KW-1185">Reference proteome</keyword>
<proteinExistence type="predicted"/>
<dbReference type="RefSeq" id="YP_009007793.1">
    <property type="nucleotide sequence ID" value="NC_023583.1"/>
</dbReference>
<feature type="region of interest" description="Disordered" evidence="1">
    <location>
        <begin position="1"/>
        <end position="55"/>
    </location>
</feature>